<evidence type="ECO:0000313" key="8">
    <source>
        <dbReference type="EMBL" id="KAL2810597.1"/>
    </source>
</evidence>
<accession>A0ABR4H715</accession>
<dbReference type="Gene3D" id="4.10.240.10">
    <property type="entry name" value="Zn(2)-C6 fungal-type DNA-binding domain"/>
    <property type="match status" value="1"/>
</dbReference>
<name>A0ABR4H715_9EURO</name>
<dbReference type="InterPro" id="IPR001138">
    <property type="entry name" value="Zn2Cys6_DnaBD"/>
</dbReference>
<reference evidence="8 9" key="1">
    <citation type="submission" date="2024-07" db="EMBL/GenBank/DDBJ databases">
        <title>Section-level genome sequencing and comparative genomics of Aspergillus sections Usti and Cavernicolus.</title>
        <authorList>
            <consortium name="Lawrence Berkeley National Laboratory"/>
            <person name="Nybo J.L."/>
            <person name="Vesth T.C."/>
            <person name="Theobald S."/>
            <person name="Frisvad J.C."/>
            <person name="Larsen T.O."/>
            <person name="Kjaerboelling I."/>
            <person name="Rothschild-Mancinelli K."/>
            <person name="Lyhne E.K."/>
            <person name="Kogle M.E."/>
            <person name="Barry K."/>
            <person name="Clum A."/>
            <person name="Na H."/>
            <person name="Ledsgaard L."/>
            <person name="Lin J."/>
            <person name="Lipzen A."/>
            <person name="Kuo A."/>
            <person name="Riley R."/>
            <person name="Mondo S."/>
            <person name="Labutti K."/>
            <person name="Haridas S."/>
            <person name="Pangalinan J."/>
            <person name="Salamov A.A."/>
            <person name="Simmons B.A."/>
            <person name="Magnuson J.K."/>
            <person name="Chen J."/>
            <person name="Drula E."/>
            <person name="Henrissat B."/>
            <person name="Wiebenga A."/>
            <person name="Lubbers R.J."/>
            <person name="Gomes A.C."/>
            <person name="Makela M.R."/>
            <person name="Stajich J."/>
            <person name="Grigoriev I.V."/>
            <person name="Mortensen U.H."/>
            <person name="De Vries R.P."/>
            <person name="Baker S.E."/>
            <person name="Andersen M.R."/>
        </authorList>
    </citation>
    <scope>NUCLEOTIDE SEQUENCE [LARGE SCALE GENOMIC DNA]</scope>
    <source>
        <strain evidence="8 9">CBS 588.65</strain>
    </source>
</reference>
<keyword evidence="1" id="KW-0479">Metal-binding</keyword>
<dbReference type="Pfam" id="PF00172">
    <property type="entry name" value="Zn_clus"/>
    <property type="match status" value="1"/>
</dbReference>
<evidence type="ECO:0000259" key="7">
    <source>
        <dbReference type="PROSITE" id="PS50048"/>
    </source>
</evidence>
<evidence type="ECO:0000313" key="9">
    <source>
        <dbReference type="Proteomes" id="UP001610334"/>
    </source>
</evidence>
<protein>
    <recommendedName>
        <fullName evidence="7">Zn(2)-C6 fungal-type domain-containing protein</fullName>
    </recommendedName>
</protein>
<keyword evidence="3" id="KW-0238">DNA-binding</keyword>
<evidence type="ECO:0000256" key="5">
    <source>
        <dbReference type="ARBA" id="ARBA00023242"/>
    </source>
</evidence>
<keyword evidence="4" id="KW-0804">Transcription</keyword>
<dbReference type="PROSITE" id="PS00463">
    <property type="entry name" value="ZN2_CY6_FUNGAL_1"/>
    <property type="match status" value="1"/>
</dbReference>
<dbReference type="InterPro" id="IPR050797">
    <property type="entry name" value="Carb_Metab_Trans_Reg"/>
</dbReference>
<dbReference type="SUPFAM" id="SSF57701">
    <property type="entry name" value="Zn2/Cys6 DNA-binding domain"/>
    <property type="match status" value="1"/>
</dbReference>
<keyword evidence="2" id="KW-0805">Transcription regulation</keyword>
<sequence>METPEAPAPAPKQKRSTSMACDNCRRRKIRCNRERPCGRCVDVSLLCAYTSIPRRKGPKGSSAHVLNSLRGLGTPPQHQSLSATAVATATTTTRMNPPSALILHSSNLEDAGSSSPTPSLAISQSSHSSTEHSALSLATSARGNLKRRILSTVLGAHVGLFLQHLYPIMPVIDSKLMADCSDPEALHPQRYAFIVALSAATHLQLNLDIGEYESPGYNLISGQDLINEAVRAVCEYDPLEHPHIDTLLTMFFLFCAYGNLNKSDYAWHYLSQTISFLQILKMDREEVYVGLPPVEVEVRRRVFWLVFVTERAYALQTGRPVILRPTIRKPSVLNSEVPALLYGFVSLIAVFEQIVPDFYNWNTNIVCGSQECSTINTMYLSLSNSPALLDEVSETHQVDIIISQQWLLVCLWNYLAKRYPFHPRDPTTTQPLLPVQIPLIAGRIALACISSASLLSVDAHGIGMEQKLYDIGESITQLAPHLSKDSSSTPNSTISSAAEIRDLLKSILNMLLRTRGCQSYLFSTLLKKSQDLLQASHIPVSLSTPNEQVDNLECSRSEVPAEEQKETSSHSHSRSTHASAHTQMPQQQQQQQQQHTDAEATEWTYLPDADLI</sequence>
<dbReference type="Pfam" id="PF04082">
    <property type="entry name" value="Fungal_trans"/>
    <property type="match status" value="1"/>
</dbReference>
<evidence type="ECO:0000256" key="6">
    <source>
        <dbReference type="SAM" id="MobiDB-lite"/>
    </source>
</evidence>
<dbReference type="PROSITE" id="PS50048">
    <property type="entry name" value="ZN2_CY6_FUNGAL_2"/>
    <property type="match status" value="1"/>
</dbReference>
<dbReference type="InterPro" id="IPR007219">
    <property type="entry name" value="XnlR_reg_dom"/>
</dbReference>
<evidence type="ECO:0000256" key="4">
    <source>
        <dbReference type="ARBA" id="ARBA00023163"/>
    </source>
</evidence>
<comment type="caution">
    <text evidence="8">The sequence shown here is derived from an EMBL/GenBank/DDBJ whole genome shotgun (WGS) entry which is preliminary data.</text>
</comment>
<feature type="region of interest" description="Disordered" evidence="6">
    <location>
        <begin position="544"/>
        <end position="612"/>
    </location>
</feature>
<feature type="compositionally biased region" description="Low complexity" evidence="6">
    <location>
        <begin position="576"/>
        <end position="594"/>
    </location>
</feature>
<dbReference type="EMBL" id="JBFXLT010000069">
    <property type="protein sequence ID" value="KAL2810597.1"/>
    <property type="molecule type" value="Genomic_DNA"/>
</dbReference>
<gene>
    <name evidence="8" type="ORF">BJX63DRAFT_434113</name>
</gene>
<dbReference type="CDD" id="cd12148">
    <property type="entry name" value="fungal_TF_MHR"/>
    <property type="match status" value="1"/>
</dbReference>
<dbReference type="PANTHER" id="PTHR31668">
    <property type="entry name" value="GLUCOSE TRANSPORT TRANSCRIPTION REGULATOR RGT1-RELATED-RELATED"/>
    <property type="match status" value="1"/>
</dbReference>
<dbReference type="CDD" id="cd00067">
    <property type="entry name" value="GAL4"/>
    <property type="match status" value="1"/>
</dbReference>
<evidence type="ECO:0000256" key="2">
    <source>
        <dbReference type="ARBA" id="ARBA00023015"/>
    </source>
</evidence>
<proteinExistence type="predicted"/>
<keyword evidence="9" id="KW-1185">Reference proteome</keyword>
<organism evidence="8 9">
    <name type="scientific">Aspergillus granulosus</name>
    <dbReference type="NCBI Taxonomy" id="176169"/>
    <lineage>
        <taxon>Eukaryota</taxon>
        <taxon>Fungi</taxon>
        <taxon>Dikarya</taxon>
        <taxon>Ascomycota</taxon>
        <taxon>Pezizomycotina</taxon>
        <taxon>Eurotiomycetes</taxon>
        <taxon>Eurotiomycetidae</taxon>
        <taxon>Eurotiales</taxon>
        <taxon>Aspergillaceae</taxon>
        <taxon>Aspergillus</taxon>
        <taxon>Aspergillus subgen. Nidulantes</taxon>
    </lineage>
</organism>
<dbReference type="SMART" id="SM00066">
    <property type="entry name" value="GAL4"/>
    <property type="match status" value="1"/>
</dbReference>
<evidence type="ECO:0000256" key="1">
    <source>
        <dbReference type="ARBA" id="ARBA00022723"/>
    </source>
</evidence>
<keyword evidence="5" id="KW-0539">Nucleus</keyword>
<feature type="domain" description="Zn(2)-C6 fungal-type" evidence="7">
    <location>
        <begin position="20"/>
        <end position="49"/>
    </location>
</feature>
<dbReference type="Proteomes" id="UP001610334">
    <property type="component" value="Unassembled WGS sequence"/>
</dbReference>
<evidence type="ECO:0000256" key="3">
    <source>
        <dbReference type="ARBA" id="ARBA00023125"/>
    </source>
</evidence>
<dbReference type="SMART" id="SM00906">
    <property type="entry name" value="Fungal_trans"/>
    <property type="match status" value="1"/>
</dbReference>
<dbReference type="InterPro" id="IPR036864">
    <property type="entry name" value="Zn2-C6_fun-type_DNA-bd_sf"/>
</dbReference>
<dbReference type="PANTHER" id="PTHR31668:SF19">
    <property type="entry name" value="ZN(2)-C6 FUNGAL-TYPE DOMAIN-CONTAINING PROTEIN-RELATED"/>
    <property type="match status" value="1"/>
</dbReference>